<gene>
    <name evidence="2" type="ORF">Anas_07640</name>
</gene>
<evidence type="ECO:0000313" key="2">
    <source>
        <dbReference type="EMBL" id="KAB7495568.1"/>
    </source>
</evidence>
<dbReference type="Proteomes" id="UP000326759">
    <property type="component" value="Unassembled WGS sequence"/>
</dbReference>
<protein>
    <submittedName>
        <fullName evidence="2">Uncharacterized protein</fullName>
    </submittedName>
</protein>
<accession>A0A5N5SPC0</accession>
<keyword evidence="3" id="KW-1185">Reference proteome</keyword>
<dbReference type="AlphaFoldDB" id="A0A5N5SPC0"/>
<feature type="region of interest" description="Disordered" evidence="1">
    <location>
        <begin position="26"/>
        <end position="156"/>
    </location>
</feature>
<name>A0A5N5SPC0_9CRUS</name>
<sequence>MRTTGINFIPFHIPLNQVLLSQQQPCVPQQQQQETSQSLNSSSQHHQSQLQEGEAKCIKEEEDSHHGSNVPTSRPDRDLPPASIPSLESRPPSGEERDLQESDIDMSEDEDDCRSRESGGGVAVDINKPWGPPSPVMSHGSLSLPPYPSLPGLGQP</sequence>
<feature type="compositionally biased region" description="Acidic residues" evidence="1">
    <location>
        <begin position="101"/>
        <end position="112"/>
    </location>
</feature>
<proteinExistence type="predicted"/>
<feature type="compositionally biased region" description="Basic and acidic residues" evidence="1">
    <location>
        <begin position="53"/>
        <end position="66"/>
    </location>
</feature>
<organism evidence="2 3">
    <name type="scientific">Armadillidium nasatum</name>
    <dbReference type="NCBI Taxonomy" id="96803"/>
    <lineage>
        <taxon>Eukaryota</taxon>
        <taxon>Metazoa</taxon>
        <taxon>Ecdysozoa</taxon>
        <taxon>Arthropoda</taxon>
        <taxon>Crustacea</taxon>
        <taxon>Multicrustacea</taxon>
        <taxon>Malacostraca</taxon>
        <taxon>Eumalacostraca</taxon>
        <taxon>Peracarida</taxon>
        <taxon>Isopoda</taxon>
        <taxon>Oniscidea</taxon>
        <taxon>Crinocheta</taxon>
        <taxon>Armadillidiidae</taxon>
        <taxon>Armadillidium</taxon>
    </lineage>
</organism>
<comment type="caution">
    <text evidence="2">The sequence shown here is derived from an EMBL/GenBank/DDBJ whole genome shotgun (WGS) entry which is preliminary data.</text>
</comment>
<evidence type="ECO:0000313" key="3">
    <source>
        <dbReference type="Proteomes" id="UP000326759"/>
    </source>
</evidence>
<dbReference type="EMBL" id="SEYY01022409">
    <property type="protein sequence ID" value="KAB7495568.1"/>
    <property type="molecule type" value="Genomic_DNA"/>
</dbReference>
<reference evidence="2 3" key="1">
    <citation type="journal article" date="2019" name="PLoS Biol.">
        <title>Sex chromosomes control vertical transmission of feminizing Wolbachia symbionts in an isopod.</title>
        <authorList>
            <person name="Becking T."/>
            <person name="Chebbi M.A."/>
            <person name="Giraud I."/>
            <person name="Moumen B."/>
            <person name="Laverre T."/>
            <person name="Caubet Y."/>
            <person name="Peccoud J."/>
            <person name="Gilbert C."/>
            <person name="Cordaux R."/>
        </authorList>
    </citation>
    <scope>NUCLEOTIDE SEQUENCE [LARGE SCALE GENOMIC DNA]</scope>
    <source>
        <strain evidence="2">ANa2</strain>
        <tissue evidence="2">Whole body excluding digestive tract and cuticle</tissue>
    </source>
</reference>
<feature type="non-terminal residue" evidence="2">
    <location>
        <position position="156"/>
    </location>
</feature>
<feature type="compositionally biased region" description="Low complexity" evidence="1">
    <location>
        <begin position="26"/>
        <end position="52"/>
    </location>
</feature>
<feature type="compositionally biased region" description="Low complexity" evidence="1">
    <location>
        <begin position="138"/>
        <end position="156"/>
    </location>
</feature>
<evidence type="ECO:0000256" key="1">
    <source>
        <dbReference type="SAM" id="MobiDB-lite"/>
    </source>
</evidence>